<dbReference type="Proteomes" id="UP001163324">
    <property type="component" value="Chromosome 1"/>
</dbReference>
<evidence type="ECO:0000313" key="1">
    <source>
        <dbReference type="EMBL" id="KAI9904537.1"/>
    </source>
</evidence>
<protein>
    <submittedName>
        <fullName evidence="1">Uncharacterized protein</fullName>
    </submittedName>
</protein>
<organism evidence="1 2">
    <name type="scientific">Trichothecium roseum</name>
    <dbReference type="NCBI Taxonomy" id="47278"/>
    <lineage>
        <taxon>Eukaryota</taxon>
        <taxon>Fungi</taxon>
        <taxon>Dikarya</taxon>
        <taxon>Ascomycota</taxon>
        <taxon>Pezizomycotina</taxon>
        <taxon>Sordariomycetes</taxon>
        <taxon>Hypocreomycetidae</taxon>
        <taxon>Hypocreales</taxon>
        <taxon>Hypocreales incertae sedis</taxon>
        <taxon>Trichothecium</taxon>
    </lineage>
</organism>
<evidence type="ECO:0000313" key="2">
    <source>
        <dbReference type="Proteomes" id="UP001163324"/>
    </source>
</evidence>
<keyword evidence="2" id="KW-1185">Reference proteome</keyword>
<accession>A0ACC0VF67</accession>
<comment type="caution">
    <text evidence="1">The sequence shown here is derived from an EMBL/GenBank/DDBJ whole genome shotgun (WGS) entry which is preliminary data.</text>
</comment>
<sequence length="816" mass="91175">MPGLDIPLTGVSAVGDFETTLSELLDEAAAVRPNTDIGQPLTKCDFKDFSQRVGASLPDNGSVSPDLSKEEASSVKKRLDSIIEAAARVFFSKLIVSTPIDSPDFSRMWHLLDIIWAICDDEICDPTLPFILVEDLLESQTIPGCRIVLDYLESRRERIVAKGLNPKQIPPLLRSCNELLRRLSRAEDTAFCGRVFIFLFQSLPMGDRSSTNMKGEFHIDNVTSFEETKVEDEDTKMEVDTQAENQSYGSDAKKDGKPASKVLSTDELYPMFWSLQESFSQPEKLFDTEHFEKFKKNMEAVIEKFKDIQPDESNRNARAATSLEDAKAGLKRKRIRDEHDEPLEVFHPKYLTSKDLFELEIGDVVFRRHILIQALIIMHFLLSLSPKGKEKIASIGGNNKAVHYSYDLSEEDTKWTTEMKTAVERQLRPDNPSVKFYRVVDTVLARDKNWVYWKLKACPPIERKPVEPAYFAEAKAVAQRAATSKRLRPNPLGALSLDFLREDTKEDAMDAFKAEERYLVPELDGFKRTIADDDFEIGMPTSDETKVAAVAGKASKSWRALRVAGRFKLPAFDKIDDPQKIDAVFEELKEGADGDDDADAEDNASDAEAPEDTRPIIISGPAGVGKSTLIRRLQDAQRGIFRTVVRHTTRPAADGETDGEDFHFVSAQEFNQLRDGDKLVEYSERDGVSYGTSTKVVDAIVDNDKVPVIELDMEAAKFAKDMDFSAQYVLVKPSSAEALSARLSEAGKDGDAIKAIVDRLPEQLDEDSTAEVYDISVVNDEEEVASKELMSFVYRKEGEEGTNGDVAMGEGDSTEA</sequence>
<proteinExistence type="predicted"/>
<reference evidence="1" key="1">
    <citation type="submission" date="2022-10" db="EMBL/GenBank/DDBJ databases">
        <title>Complete Genome of Trichothecium roseum strain YXFP-22015, a Plant Pathogen Isolated from Citrus.</title>
        <authorList>
            <person name="Wang Y."/>
            <person name="Zhu L."/>
        </authorList>
    </citation>
    <scope>NUCLEOTIDE SEQUENCE</scope>
    <source>
        <strain evidence="1">YXFP-22015</strain>
    </source>
</reference>
<gene>
    <name evidence="1" type="ORF">N3K66_001066</name>
</gene>
<name>A0ACC0VF67_9HYPO</name>
<dbReference type="EMBL" id="CM047940">
    <property type="protein sequence ID" value="KAI9904537.1"/>
    <property type="molecule type" value="Genomic_DNA"/>
</dbReference>